<evidence type="ECO:0008006" key="2">
    <source>
        <dbReference type="Google" id="ProtNLM"/>
    </source>
</evidence>
<evidence type="ECO:0000313" key="1">
    <source>
        <dbReference type="EMBL" id="CAE0416513.1"/>
    </source>
</evidence>
<protein>
    <recommendedName>
        <fullName evidence="2">KIF-binding protein</fullName>
    </recommendedName>
</protein>
<sequence>MNDTGIRCIAAGKHDEASHIFQESLREVRSQMAAEVPSEDVITFFQPITTETCKATLFGSVTHDASFEICDIAFGIKFNDGTKANLAFGAAALLYNMALNDHLTFLSTSATCYLKRATSLYKKALQIMLSQDDGRDEDYGKCLFLLSLCNNLGHCFSNLCDVAGKKACQQQMEYILSDPECVNYLRPEDFEFFHLNSLVASADIKTASAA</sequence>
<gene>
    <name evidence="1" type="ORF">ACOF00016_LOCUS13571</name>
</gene>
<accession>A0A7S3PAQ7</accession>
<dbReference type="EMBL" id="HBIM01017629">
    <property type="protein sequence ID" value="CAE0416513.1"/>
    <property type="molecule type" value="Transcribed_RNA"/>
</dbReference>
<dbReference type="AlphaFoldDB" id="A0A7S3PAQ7"/>
<name>A0A7S3PAQ7_9STRA</name>
<proteinExistence type="predicted"/>
<organism evidence="1">
    <name type="scientific">Amphora coffeiformis</name>
    <dbReference type="NCBI Taxonomy" id="265554"/>
    <lineage>
        <taxon>Eukaryota</taxon>
        <taxon>Sar</taxon>
        <taxon>Stramenopiles</taxon>
        <taxon>Ochrophyta</taxon>
        <taxon>Bacillariophyta</taxon>
        <taxon>Bacillariophyceae</taxon>
        <taxon>Bacillariophycidae</taxon>
        <taxon>Thalassiophysales</taxon>
        <taxon>Catenulaceae</taxon>
        <taxon>Amphora</taxon>
    </lineage>
</organism>
<reference evidence="1" key="1">
    <citation type="submission" date="2021-01" db="EMBL/GenBank/DDBJ databases">
        <authorList>
            <person name="Corre E."/>
            <person name="Pelletier E."/>
            <person name="Niang G."/>
            <person name="Scheremetjew M."/>
            <person name="Finn R."/>
            <person name="Kale V."/>
            <person name="Holt S."/>
            <person name="Cochrane G."/>
            <person name="Meng A."/>
            <person name="Brown T."/>
            <person name="Cohen L."/>
        </authorList>
    </citation>
    <scope>NUCLEOTIDE SEQUENCE</scope>
    <source>
        <strain evidence="1">CCMP127</strain>
    </source>
</reference>